<feature type="region of interest" description="Disordered" evidence="1">
    <location>
        <begin position="175"/>
        <end position="198"/>
    </location>
</feature>
<feature type="region of interest" description="Disordered" evidence="1">
    <location>
        <begin position="363"/>
        <end position="389"/>
    </location>
</feature>
<feature type="transmembrane region" description="Helical" evidence="2">
    <location>
        <begin position="246"/>
        <end position="265"/>
    </location>
</feature>
<keyword evidence="4" id="KW-1185">Reference proteome</keyword>
<evidence type="ECO:0000256" key="2">
    <source>
        <dbReference type="SAM" id="Phobius"/>
    </source>
</evidence>
<evidence type="ECO:0000256" key="1">
    <source>
        <dbReference type="SAM" id="MobiDB-lite"/>
    </source>
</evidence>
<evidence type="ECO:0000313" key="3">
    <source>
        <dbReference type="EMBL" id="ESL09111.1"/>
    </source>
</evidence>
<keyword evidence="2" id="KW-0812">Transmembrane</keyword>
<gene>
    <name evidence="3" type="ORF">TRSC58_03176</name>
</gene>
<keyword evidence="2" id="KW-1133">Transmembrane helix</keyword>
<accession>A0A061J4U1</accession>
<dbReference type="Proteomes" id="UP000031737">
    <property type="component" value="Unassembled WGS sequence"/>
</dbReference>
<name>A0A061J4U1_TRYRA</name>
<feature type="compositionally biased region" description="Acidic residues" evidence="1">
    <location>
        <begin position="364"/>
        <end position="375"/>
    </location>
</feature>
<dbReference type="AlphaFoldDB" id="A0A061J4U1"/>
<dbReference type="PANTHER" id="PTHR13219:SF6">
    <property type="entry name" value="TRANSMEMBRANE PROTEIN 94"/>
    <property type="match status" value="1"/>
</dbReference>
<feature type="transmembrane region" description="Helical" evidence="2">
    <location>
        <begin position="12"/>
        <end position="37"/>
    </location>
</feature>
<evidence type="ECO:0000313" key="4">
    <source>
        <dbReference type="Proteomes" id="UP000031737"/>
    </source>
</evidence>
<dbReference type="PANTHER" id="PTHR13219">
    <property type="entry name" value="TRANSMEMBRANE PROTEIN 94"/>
    <property type="match status" value="1"/>
</dbReference>
<feature type="transmembrane region" description="Helical" evidence="2">
    <location>
        <begin position="215"/>
        <end position="240"/>
    </location>
</feature>
<keyword evidence="2" id="KW-0472">Membrane</keyword>
<reference evidence="3 4" key="1">
    <citation type="submission" date="2013-07" db="EMBL/GenBank/DDBJ databases">
        <authorList>
            <person name="Stoco P.H."/>
            <person name="Wagner G."/>
            <person name="Gerber A."/>
            <person name="Zaha A."/>
            <person name="Thompson C."/>
            <person name="Bartholomeu D.C."/>
            <person name="Luckemeyer D.D."/>
            <person name="Bahia D."/>
            <person name="Loreto E."/>
            <person name="Prestes E.B."/>
            <person name="Lima F.M."/>
            <person name="Rodrigues-Luiz G."/>
            <person name="Vallejo G.A."/>
            <person name="Filho J.F."/>
            <person name="Monteiro K.M."/>
            <person name="Tyler K.M."/>
            <person name="de Almeida L.G."/>
            <person name="Ortiz M.F."/>
            <person name="Siervo M.A."/>
            <person name="de Moraes M.H."/>
            <person name="Cunha O.L."/>
            <person name="Mendonca-Neto R."/>
            <person name="Silva R."/>
            <person name="Teixeira S.M."/>
            <person name="Murta S.M."/>
            <person name="Sincero T.C."/>
            <person name="Mendes T.A."/>
            <person name="Urmenyi T.P."/>
            <person name="Silva V.G."/>
            <person name="da Rocha W.D."/>
            <person name="Andersson B."/>
            <person name="Romanha A.J."/>
            <person name="Steindel M."/>
            <person name="de Vasconcelos A.T."/>
            <person name="Grisard E.C."/>
        </authorList>
    </citation>
    <scope>NUCLEOTIDE SEQUENCE [LARGE SCALE GENOMIC DNA]</scope>
    <source>
        <strain evidence="3 4">SC58</strain>
    </source>
</reference>
<dbReference type="EMBL" id="AUPL01003176">
    <property type="protein sequence ID" value="ESL09111.1"/>
    <property type="molecule type" value="Genomic_DNA"/>
</dbReference>
<protein>
    <submittedName>
        <fullName evidence="3">Uncharacterized protein</fullName>
    </submittedName>
</protein>
<organism evidence="3 4">
    <name type="scientific">Trypanosoma rangeli SC58</name>
    <dbReference type="NCBI Taxonomy" id="429131"/>
    <lineage>
        <taxon>Eukaryota</taxon>
        <taxon>Discoba</taxon>
        <taxon>Euglenozoa</taxon>
        <taxon>Kinetoplastea</taxon>
        <taxon>Metakinetoplastina</taxon>
        <taxon>Trypanosomatida</taxon>
        <taxon>Trypanosomatidae</taxon>
        <taxon>Trypanosoma</taxon>
        <taxon>Herpetosoma</taxon>
    </lineage>
</organism>
<comment type="caution">
    <text evidence="3">The sequence shown here is derived from an EMBL/GenBank/DDBJ whole genome shotgun (WGS) entry which is preliminary data.</text>
</comment>
<feature type="compositionally biased region" description="Acidic residues" evidence="1">
    <location>
        <begin position="175"/>
        <end position="184"/>
    </location>
</feature>
<proteinExistence type="predicted"/>
<dbReference type="InterPro" id="IPR039720">
    <property type="entry name" value="TMEM94"/>
</dbReference>
<dbReference type="VEuPathDB" id="TriTrypDB:TRSC58_03176"/>
<feature type="compositionally biased region" description="Basic and acidic residues" evidence="1">
    <location>
        <begin position="185"/>
        <end position="196"/>
    </location>
</feature>
<sequence length="389" mass="43737">MLLISCVLFPSAQIIACTVLFFVLYAFCMGMQIHLLWARIMEKKMRTDCIMRDVLARWRQRIMVMMKMPRQSPQERRAAFLESTAMLPLKAFRMVAVVDVATGRLKHILKCLLMRGTRRLDESKLCAWPYTEPVGPCKLVDAMEMTLKSDPIVLRPLQDKGPPPRRLASQFLSDLGEEEADTTDDSDHERDSRKETIGANTNSVSQKMEFLVHRIFLLVWIVGMLLTIAAGLVFCVFADISIGDHVFLYPSVALLGLLPVNAILLSRALMLYANVYLERLFSHLVARPMYALDDRVPRFSFLSTWKALWHVVRRRPGCHLLCFSSSIVEVLGTATVVALLDTTGVVTDMVPLPVLMLVCKREEQPDDSSSSDDEGGNTGSGAVKSSARR</sequence>
<dbReference type="OrthoDB" id="5568754at2759"/>